<dbReference type="Pfam" id="PF12895">
    <property type="entry name" value="ANAPC3"/>
    <property type="match status" value="1"/>
</dbReference>
<dbReference type="AlphaFoldDB" id="D7FIV7"/>
<dbReference type="Gene3D" id="3.40.50.1110">
    <property type="entry name" value="SGNH hydrolase"/>
    <property type="match status" value="1"/>
</dbReference>
<dbReference type="InterPro" id="IPR036514">
    <property type="entry name" value="SGNH_hydro_sf"/>
</dbReference>
<feature type="compositionally biased region" description="Basic and acidic residues" evidence="1">
    <location>
        <begin position="107"/>
        <end position="123"/>
    </location>
</feature>
<dbReference type="SUPFAM" id="SSF52266">
    <property type="entry name" value="SGNH hydrolase"/>
    <property type="match status" value="1"/>
</dbReference>
<dbReference type="InterPro" id="IPR011990">
    <property type="entry name" value="TPR-like_helical_dom_sf"/>
</dbReference>
<sequence>MSKIYLHYEGERGPDHTFIWRKAGGLPFIGRDLGEALSGFVESYGKKHGREAYDQGKGMDASRLRLVADPPDPLGAAATAAKAVVLDVTSNAAVDRAIVHTGCDIRVEEGPTGDENGKVKEQKSAGGGATSVGAPAPAAAAPAPVAEGVAAAKAGPNVAARAKKLAIKAEKMMARKNLRGARDVAKEALEADPRNARALRCLADTYYKAGLIDEAFAATKECCSKASDGGSPADFLLAGRCLTQLERYHEATTALGRARTAGQGGLVDDADAALAFCRFKMGDAPGAGNMYMEVLQRTGEKHIESLVGYGRLALLFKQTDKGVPSLLRAIMSDQDNKETRKVLAGSLGIPEGMKAFKAQVVPSKETSSVYSFLATVTKDYGEIDASVQLLEVAASIDPTNASCALGLVHGHEIRADYAKALASAKSFLARNPNGGVGARGVRNSAVLKVLEGVSACSSSSLSSPPPVFEDLGKVVHWTTLPDGGLSSSRAPPAAGSSDEDNISFAWCDDDDATASTRATVTAVEDDGMEVEVEREGEGERSGREVYKGLLQAGGGGKEMYAPEHLDVLALYFAIVKILYLEGKWSCLPQLLELVEPARLRSLMPLHKTTIRNEQAYYCCITQLLASWTRRSCTASGGVEEEKKSAEGDGSDDKEAVYVCGDSHTLTPAWHEVTVGGKRRVLRPALVTGLKHWHLRPESDFYPKRNFESVMAKVPNGSAVVFILGEIDCREGILVAVEKLRYKTAEEGIEHTVGIFIKVAEALSRERGLRIFVHPVIPVLDETRGMVKTYNRVFRRMVDKSKHLHWLDFFEQLLDDTGSSLRPNFRLDGTHLAAGYVGLLEKALADAWVERRGGRGSCVCGVAVERAAVSGHGRAN</sequence>
<feature type="region of interest" description="Disordered" evidence="1">
    <location>
        <begin position="107"/>
        <end position="137"/>
    </location>
</feature>
<dbReference type="SUPFAM" id="SSF48452">
    <property type="entry name" value="TPR-like"/>
    <property type="match status" value="1"/>
</dbReference>
<dbReference type="OMA" id="FLAMCAR"/>
<dbReference type="InParanoid" id="D7FIV7"/>
<name>D7FIV7_ECTSI</name>
<dbReference type="OrthoDB" id="435413at2759"/>
<protein>
    <submittedName>
        <fullName evidence="2">Uncharacterized protein</fullName>
    </submittedName>
</protein>
<dbReference type="Gene3D" id="1.25.40.10">
    <property type="entry name" value="Tetratricopeptide repeat domain"/>
    <property type="match status" value="1"/>
</dbReference>
<evidence type="ECO:0000256" key="1">
    <source>
        <dbReference type="SAM" id="MobiDB-lite"/>
    </source>
</evidence>
<accession>D7FIV7</accession>
<keyword evidence="3" id="KW-1185">Reference proteome</keyword>
<organism evidence="2 3">
    <name type="scientific">Ectocarpus siliculosus</name>
    <name type="common">Brown alga</name>
    <name type="synonym">Conferva siliculosa</name>
    <dbReference type="NCBI Taxonomy" id="2880"/>
    <lineage>
        <taxon>Eukaryota</taxon>
        <taxon>Sar</taxon>
        <taxon>Stramenopiles</taxon>
        <taxon>Ochrophyta</taxon>
        <taxon>PX clade</taxon>
        <taxon>Phaeophyceae</taxon>
        <taxon>Ectocarpales</taxon>
        <taxon>Ectocarpaceae</taxon>
        <taxon>Ectocarpus</taxon>
    </lineage>
</organism>
<evidence type="ECO:0000313" key="3">
    <source>
        <dbReference type="Proteomes" id="UP000002630"/>
    </source>
</evidence>
<dbReference type="EMBL" id="FN649759">
    <property type="protein sequence ID" value="CBJ28941.1"/>
    <property type="molecule type" value="Genomic_DNA"/>
</dbReference>
<evidence type="ECO:0000313" key="2">
    <source>
        <dbReference type="EMBL" id="CBJ28941.1"/>
    </source>
</evidence>
<dbReference type="EMBL" id="FN647898">
    <property type="protein sequence ID" value="CBJ28941.1"/>
    <property type="molecule type" value="Genomic_DNA"/>
</dbReference>
<proteinExistence type="predicted"/>
<dbReference type="Proteomes" id="UP000002630">
    <property type="component" value="Linkage Group LG34"/>
</dbReference>
<reference evidence="2 3" key="1">
    <citation type="journal article" date="2010" name="Nature">
        <title>The Ectocarpus genome and the independent evolution of multicellularity in brown algae.</title>
        <authorList>
            <person name="Cock J.M."/>
            <person name="Sterck L."/>
            <person name="Rouze P."/>
            <person name="Scornet D."/>
            <person name="Allen A.E."/>
            <person name="Amoutzias G."/>
            <person name="Anthouard V."/>
            <person name="Artiguenave F."/>
            <person name="Aury J.M."/>
            <person name="Badger J.H."/>
            <person name="Beszteri B."/>
            <person name="Billiau K."/>
            <person name="Bonnet E."/>
            <person name="Bothwell J.H."/>
            <person name="Bowler C."/>
            <person name="Boyen C."/>
            <person name="Brownlee C."/>
            <person name="Carrano C.J."/>
            <person name="Charrier B."/>
            <person name="Cho G.Y."/>
            <person name="Coelho S.M."/>
            <person name="Collen J."/>
            <person name="Corre E."/>
            <person name="Da Silva C."/>
            <person name="Delage L."/>
            <person name="Delaroque N."/>
            <person name="Dittami S.M."/>
            <person name="Doulbeau S."/>
            <person name="Elias M."/>
            <person name="Farnham G."/>
            <person name="Gachon C.M."/>
            <person name="Gschloessl B."/>
            <person name="Heesch S."/>
            <person name="Jabbari K."/>
            <person name="Jubin C."/>
            <person name="Kawai H."/>
            <person name="Kimura K."/>
            <person name="Kloareg B."/>
            <person name="Kupper F.C."/>
            <person name="Lang D."/>
            <person name="Le Bail A."/>
            <person name="Leblanc C."/>
            <person name="Lerouge P."/>
            <person name="Lohr M."/>
            <person name="Lopez P.J."/>
            <person name="Martens C."/>
            <person name="Maumus F."/>
            <person name="Michel G."/>
            <person name="Miranda-Saavedra D."/>
            <person name="Morales J."/>
            <person name="Moreau H."/>
            <person name="Motomura T."/>
            <person name="Nagasato C."/>
            <person name="Napoli C.A."/>
            <person name="Nelson D.R."/>
            <person name="Nyvall-Collen P."/>
            <person name="Peters A.F."/>
            <person name="Pommier C."/>
            <person name="Potin P."/>
            <person name="Poulain J."/>
            <person name="Quesneville H."/>
            <person name="Read B."/>
            <person name="Rensing S.A."/>
            <person name="Ritter A."/>
            <person name="Rousvoal S."/>
            <person name="Samanta M."/>
            <person name="Samson G."/>
            <person name="Schroeder D.C."/>
            <person name="Segurens B."/>
            <person name="Strittmatter M."/>
            <person name="Tonon T."/>
            <person name="Tregear J.W."/>
            <person name="Valentin K."/>
            <person name="von Dassow P."/>
            <person name="Yamagishi T."/>
            <person name="Van de Peer Y."/>
            <person name="Wincker P."/>
        </authorList>
    </citation>
    <scope>NUCLEOTIDE SEQUENCE [LARGE SCALE GENOMIC DNA]</scope>
    <source>
        <strain evidence="3">Ec32 / CCAP1310/4</strain>
    </source>
</reference>
<gene>
    <name evidence="2" type="ORF">Esi_0124_0061</name>
</gene>
<dbReference type="eggNOG" id="ENOG502QXRP">
    <property type="taxonomic scope" value="Eukaryota"/>
</dbReference>